<comment type="catalytic activity">
    <reaction evidence="10 12">
        <text>RNA(n) + a ribonucleoside 5'-triphosphate = RNA(n+1) + diphosphate</text>
        <dbReference type="Rhea" id="RHEA:21248"/>
        <dbReference type="Rhea" id="RHEA-COMP:14527"/>
        <dbReference type="Rhea" id="RHEA-COMP:17342"/>
        <dbReference type="ChEBI" id="CHEBI:33019"/>
        <dbReference type="ChEBI" id="CHEBI:61557"/>
        <dbReference type="ChEBI" id="CHEBI:140395"/>
        <dbReference type="EC" id="2.7.7.6"/>
    </reaction>
</comment>
<dbReference type="Gene3D" id="3.90.1100.10">
    <property type="match status" value="2"/>
</dbReference>
<dbReference type="CDD" id="cd00653">
    <property type="entry name" value="RNA_pol_B_RPB2"/>
    <property type="match status" value="1"/>
</dbReference>
<dbReference type="Gene3D" id="3.90.1110.10">
    <property type="entry name" value="RNA polymerase Rpb2, domain 2"/>
    <property type="match status" value="1"/>
</dbReference>
<evidence type="ECO:0000256" key="10">
    <source>
        <dbReference type="ARBA" id="ARBA00048552"/>
    </source>
</evidence>
<dbReference type="InterPro" id="IPR007646">
    <property type="entry name" value="RNA_pol_Rpb2_4"/>
</dbReference>
<dbReference type="GO" id="GO:0046872">
    <property type="term" value="F:metal ion binding"/>
    <property type="evidence" value="ECO:0007669"/>
    <property type="project" value="UniProtKB-KW"/>
</dbReference>
<evidence type="ECO:0000256" key="1">
    <source>
        <dbReference type="ARBA" id="ARBA00004123"/>
    </source>
</evidence>
<dbReference type="GO" id="GO:0003677">
    <property type="term" value="F:DNA binding"/>
    <property type="evidence" value="ECO:0007669"/>
    <property type="project" value="InterPro"/>
</dbReference>
<comment type="function">
    <text evidence="12">DNA-dependent RNA polymerase catalyzes the transcription of DNA into RNA using the four ribonucleoside triphosphates as substrates.</text>
</comment>
<feature type="domain" description="RNA polymerase Rpb2" evidence="19">
    <location>
        <begin position="553"/>
        <end position="613"/>
    </location>
</feature>
<dbReference type="eggNOG" id="KOG0215">
    <property type="taxonomic scope" value="Eukaryota"/>
</dbReference>
<evidence type="ECO:0000256" key="13">
    <source>
        <dbReference type="SAM" id="MobiDB-lite"/>
    </source>
</evidence>
<dbReference type="AlphaFoldDB" id="A0A068Y5Z7"/>
<dbReference type="InterPro" id="IPR015712">
    <property type="entry name" value="DNA-dir_RNA_pol_su2"/>
</dbReference>
<name>A0A068Y5Z7_ECHMU</name>
<feature type="domain" description="DNA-directed RNA polymerase subunit 2 hybrid-binding" evidence="14">
    <location>
        <begin position="682"/>
        <end position="1065"/>
    </location>
</feature>
<dbReference type="Gene3D" id="3.90.1800.10">
    <property type="entry name" value="RNA polymerase alpha subunit dimerisation domain"/>
    <property type="match status" value="1"/>
</dbReference>
<feature type="region of interest" description="Disordered" evidence="13">
    <location>
        <begin position="1162"/>
        <end position="1181"/>
    </location>
</feature>
<feature type="domain" description="RNA polymerase Rpb2" evidence="16">
    <location>
        <begin position="191"/>
        <end position="381"/>
    </location>
</feature>
<evidence type="ECO:0000259" key="20">
    <source>
        <dbReference type="Pfam" id="PF04567"/>
    </source>
</evidence>
<evidence type="ECO:0000313" key="22">
    <source>
        <dbReference type="Proteomes" id="UP000017246"/>
    </source>
</evidence>
<dbReference type="InterPro" id="IPR007121">
    <property type="entry name" value="RNA_pol_bsu_CS"/>
</dbReference>
<evidence type="ECO:0000259" key="18">
    <source>
        <dbReference type="Pfam" id="PF04565"/>
    </source>
</evidence>
<evidence type="ECO:0000313" key="21">
    <source>
        <dbReference type="EMBL" id="CUT99013.1"/>
    </source>
</evidence>
<dbReference type="Gene3D" id="2.40.50.150">
    <property type="match status" value="1"/>
</dbReference>
<evidence type="ECO:0000256" key="2">
    <source>
        <dbReference type="ARBA" id="ARBA00006835"/>
    </source>
</evidence>
<dbReference type="GO" id="GO:0032549">
    <property type="term" value="F:ribonucleoside binding"/>
    <property type="evidence" value="ECO:0007669"/>
    <property type="project" value="InterPro"/>
</dbReference>
<dbReference type="Pfam" id="PF04560">
    <property type="entry name" value="RNA_pol_Rpb2_7"/>
    <property type="match status" value="1"/>
</dbReference>
<dbReference type="EC" id="2.7.7.6" evidence="12"/>
<dbReference type="InterPro" id="IPR037034">
    <property type="entry name" value="RNA_pol_Rpb2_2_sf"/>
</dbReference>
<dbReference type="InterPro" id="IPR007647">
    <property type="entry name" value="RNA_pol_Rpb2_5"/>
</dbReference>
<dbReference type="Pfam" id="PF04561">
    <property type="entry name" value="RNA_pol_Rpb2_2"/>
    <property type="match status" value="1"/>
</dbReference>
<evidence type="ECO:0000256" key="11">
    <source>
        <dbReference type="RuleBase" id="RU000434"/>
    </source>
</evidence>
<dbReference type="GO" id="GO:0006351">
    <property type="term" value="P:DNA-templated transcription"/>
    <property type="evidence" value="ECO:0007669"/>
    <property type="project" value="InterPro"/>
</dbReference>
<evidence type="ECO:0000259" key="16">
    <source>
        <dbReference type="Pfam" id="PF04561"/>
    </source>
</evidence>
<dbReference type="Pfam" id="PF04566">
    <property type="entry name" value="RNA_pol_Rpb2_4"/>
    <property type="match status" value="1"/>
</dbReference>
<dbReference type="PROSITE" id="PS01166">
    <property type="entry name" value="RNA_POL_BETA"/>
    <property type="match status" value="1"/>
</dbReference>
<evidence type="ECO:0000256" key="12">
    <source>
        <dbReference type="RuleBase" id="RU363031"/>
    </source>
</evidence>
<feature type="compositionally biased region" description="Polar residues" evidence="13">
    <location>
        <begin position="1162"/>
        <end position="1173"/>
    </location>
</feature>
<evidence type="ECO:0000259" key="14">
    <source>
        <dbReference type="Pfam" id="PF00562"/>
    </source>
</evidence>
<evidence type="ECO:0000256" key="3">
    <source>
        <dbReference type="ARBA" id="ARBA00022478"/>
    </source>
</evidence>
<evidence type="ECO:0000259" key="19">
    <source>
        <dbReference type="Pfam" id="PF04566"/>
    </source>
</evidence>
<dbReference type="InterPro" id="IPR007641">
    <property type="entry name" value="RNA_pol_Rpb2_7"/>
</dbReference>
<keyword evidence="6" id="KW-0479">Metal-binding</keyword>
<dbReference type="FunFam" id="3.90.1800.10:FF:000002">
    <property type="entry name" value="DNA-directed RNA polymerase subunit beta"/>
    <property type="match status" value="1"/>
</dbReference>
<comment type="similarity">
    <text evidence="2 11">Belongs to the RNA polymerase beta chain family.</text>
</comment>
<dbReference type="Pfam" id="PF04565">
    <property type="entry name" value="RNA_pol_Rpb2_3"/>
    <property type="match status" value="1"/>
</dbReference>
<dbReference type="InterPro" id="IPR007644">
    <property type="entry name" value="RNA_pol_bsu_protrusion"/>
</dbReference>
<dbReference type="InterPro" id="IPR037033">
    <property type="entry name" value="DNA-dir_RNAP_su2_hyb_sf"/>
</dbReference>
<proteinExistence type="inferred from homology"/>
<evidence type="ECO:0000256" key="8">
    <source>
        <dbReference type="ARBA" id="ARBA00023163"/>
    </source>
</evidence>
<dbReference type="Pfam" id="PF04567">
    <property type="entry name" value="RNA_pol_Rpb2_5"/>
    <property type="match status" value="1"/>
</dbReference>
<sequence length="1181" mass="131906">MLQQPEATVSHMRLGMSKTTEEEATIKILRHKESLVPAFLSVKGLVKLHIDSFNHFIETEIRNIVQANNRVSVPSANWWLEYNNVYVKPPTVNDGSVIASRVTPHDCRLRDLTYAGEILVDITFTRQHEIVSKKGVFIGRMPLMLKSSACVLNGKSAFELMKMKECPLDPGGYFIINGSEKVVLMQEQMSKNRIIVDGDTKKGMVCSVTSSSAQTKSKTNILLKDGRFFLQHNSFTIDIPIVILIKAMGITSDREILQCVGCEEAIWTKMVPSLKQCIEAKVHTTLEACKWLQSKLRAPRFRPAKIVFIGGKSGTDITDRDVQADIQRMLRDIIVTHVPMKKMNFQDRVLFLGQMIRYLVLLADGQIPPDDRDFYGNKRVDLAGSLIALLFEDVFKTFNEDLWMTVSKLDAKRRVAPFDISRHIKTWLITEQLNRAISTGNWIIKRFRMMRQGVTQLVSRLSYVAVLGHMTRVTSLFEKTRKIAGPRAIHSSQWGLVCPSDTPEGEACGLVKNVSLMCHITVEVDDTNLIELLQTYYVYALRDFSYALDEYIVYVNGKPIGFTKEPNELAAVIRGLRRSRCLHEFVSVHCKPVLRCVHVVSDGGRLCRPYIIICKGKPLVTQDMLDDLTAKVLSWEDFLKKGVIEYLDSNELNDCLVALNEADITPSTTHMEIDPATILGVVAGLIPYPDHNQSPRNTYQCAMGKQAMGTIALNQQIRFDTLQLQMVYPQRPLVQSKTIQMLHFDQLPAGQNAIVAIMSFTGYDVEDALIVNKASIDRGFARACVYRRTGVHLKMHDSGAYDRLMGPIIDRETGKPRREDEILEADGTAAVGAKVQNQRILINKEMPMVRVSSVTAGNGGALSMHPATPANAVEFKRVAADYRGIEPSYVDKVMFSTSEGSQAVVKVLLRQTRRPEMGDKFSSRHGQKGVVGLIVPQADMPVSSQGICPDIIMNPHGFPSRMTVGKLMELLGSKAAAIDGRLRDGSAFSGDPVESLAEVLTEHGHHYLGKEILISGVTGEPMEAYIYFGPIYYQRLKHMVMDKVHARSRGPVTALTRQPTEGRSREGGLRVGEMERDCFIAYGASQLLLERLLTSSDAYDAVVCEACGLLASSPNWCQYCRSSSQRVASVRMPYACKLLLQELMCMRILPRLQLAAPNESPLVQNLSGSSTFARNHGTPKR</sequence>
<dbReference type="Gene3D" id="2.40.270.10">
    <property type="entry name" value="DNA-directed RNA polymerase, subunit 2, domain 6"/>
    <property type="match status" value="1"/>
</dbReference>
<evidence type="ECO:0000256" key="7">
    <source>
        <dbReference type="ARBA" id="ARBA00022833"/>
    </source>
</evidence>
<comment type="subcellular location">
    <subcellularLocation>
        <location evidence="1">Nucleus</location>
    </subcellularLocation>
</comment>
<feature type="domain" description="RNA polymerase beta subunit protrusion" evidence="17">
    <location>
        <begin position="44"/>
        <end position="413"/>
    </location>
</feature>
<evidence type="ECO:0000259" key="15">
    <source>
        <dbReference type="Pfam" id="PF04560"/>
    </source>
</evidence>
<evidence type="ECO:0000259" key="17">
    <source>
        <dbReference type="Pfam" id="PF04563"/>
    </source>
</evidence>
<feature type="domain" description="RNA polymerase Rpb2" evidence="15">
    <location>
        <begin position="1067"/>
        <end position="1153"/>
    </location>
</feature>
<dbReference type="STRING" id="6211.A0A068Y5Z7"/>
<dbReference type="OrthoDB" id="10248617at2759"/>
<dbReference type="GO" id="GO:0000428">
    <property type="term" value="C:DNA-directed RNA polymerase complex"/>
    <property type="evidence" value="ECO:0007669"/>
    <property type="project" value="UniProtKB-KW"/>
</dbReference>
<feature type="domain" description="RNA polymerase Rpb2" evidence="18">
    <location>
        <begin position="456"/>
        <end position="520"/>
    </location>
</feature>
<dbReference type="FunFam" id="2.40.270.10:FF:000011">
    <property type="entry name" value="DNA-directed RNA polymerase subunit beta"/>
    <property type="match status" value="1"/>
</dbReference>
<reference evidence="21" key="1">
    <citation type="journal article" date="2013" name="Nature">
        <title>The genomes of four tapeworm species reveal adaptations to parasitism.</title>
        <authorList>
            <person name="Tsai I.J."/>
            <person name="Zarowiecki M."/>
            <person name="Holroyd N."/>
            <person name="Garciarrubio A."/>
            <person name="Sanchez-Flores A."/>
            <person name="Brooks K.L."/>
            <person name="Tracey A."/>
            <person name="Bobes R.J."/>
            <person name="Fragoso G."/>
            <person name="Sciutto E."/>
            <person name="Aslett M."/>
            <person name="Beasley H."/>
            <person name="Bennett H.M."/>
            <person name="Cai J."/>
            <person name="Camicia F."/>
            <person name="Clark R."/>
            <person name="Cucher M."/>
            <person name="De Silva N."/>
            <person name="Day T.A."/>
            <person name="Deplazes P."/>
            <person name="Estrada K."/>
            <person name="Fernandez C."/>
            <person name="Holland P.W."/>
            <person name="Hou J."/>
            <person name="Hu S."/>
            <person name="Huckvale T."/>
            <person name="Hung S.S."/>
            <person name="Kamenetzky L."/>
            <person name="Keane J.A."/>
            <person name="Kiss F."/>
            <person name="Koziol U."/>
            <person name="Lambert O."/>
            <person name="Liu K."/>
            <person name="Luo X."/>
            <person name="Luo Y."/>
            <person name="Macchiaroli N."/>
            <person name="Nichol S."/>
            <person name="Paps J."/>
            <person name="Parkinson J."/>
            <person name="Pouchkina-Stantcheva N."/>
            <person name="Riddiford N."/>
            <person name="Rosenzvit M."/>
            <person name="Salinas G."/>
            <person name="Wasmuth J.D."/>
            <person name="Zamanian M."/>
            <person name="Zheng Y."/>
            <person name="Cai X."/>
            <person name="Soberon X."/>
            <person name="Olson P.D."/>
            <person name="Laclette J.P."/>
            <person name="Brehm K."/>
            <person name="Berriman M."/>
            <person name="Garciarrubio A."/>
            <person name="Bobes R.J."/>
            <person name="Fragoso G."/>
            <person name="Sanchez-Flores A."/>
            <person name="Estrada K."/>
            <person name="Cevallos M.A."/>
            <person name="Morett E."/>
            <person name="Gonzalez V."/>
            <person name="Portillo T."/>
            <person name="Ochoa-Leyva A."/>
            <person name="Jose M.V."/>
            <person name="Sciutto E."/>
            <person name="Landa A."/>
            <person name="Jimenez L."/>
            <person name="Valdes V."/>
            <person name="Carrero J.C."/>
            <person name="Larralde C."/>
            <person name="Morales-Montor J."/>
            <person name="Limon-Lason J."/>
            <person name="Soberon X."/>
            <person name="Laclette J.P."/>
        </authorList>
    </citation>
    <scope>NUCLEOTIDE SEQUENCE [LARGE SCALE GENOMIC DNA]</scope>
</reference>
<evidence type="ECO:0000256" key="6">
    <source>
        <dbReference type="ARBA" id="ARBA00022723"/>
    </source>
</evidence>
<dbReference type="PANTHER" id="PTHR20856">
    <property type="entry name" value="DNA-DIRECTED RNA POLYMERASE I SUBUNIT 2"/>
    <property type="match status" value="1"/>
</dbReference>
<dbReference type="Pfam" id="PF00562">
    <property type="entry name" value="RNA_pol_Rpb2_6"/>
    <property type="match status" value="1"/>
</dbReference>
<evidence type="ECO:0000256" key="5">
    <source>
        <dbReference type="ARBA" id="ARBA00022695"/>
    </source>
</evidence>
<evidence type="ECO:0000256" key="4">
    <source>
        <dbReference type="ARBA" id="ARBA00022679"/>
    </source>
</evidence>
<dbReference type="OMA" id="LAYCSWC"/>
<dbReference type="GO" id="GO:0003899">
    <property type="term" value="F:DNA-directed RNA polymerase activity"/>
    <property type="evidence" value="ECO:0007669"/>
    <property type="project" value="UniProtKB-EC"/>
</dbReference>
<feature type="domain" description="RNA polymerase Rpb2" evidence="20">
    <location>
        <begin position="635"/>
        <end position="669"/>
    </location>
</feature>
<dbReference type="EMBL" id="LN902845">
    <property type="protein sequence ID" value="CUT99013.1"/>
    <property type="molecule type" value="Genomic_DNA"/>
</dbReference>
<keyword evidence="22" id="KW-1185">Reference proteome</keyword>
<dbReference type="InterPro" id="IPR007120">
    <property type="entry name" value="DNA-dir_RNAP_su2_dom"/>
</dbReference>
<keyword evidence="5 12" id="KW-0548">Nucleotidyltransferase</keyword>
<dbReference type="Proteomes" id="UP000017246">
    <property type="component" value="Unassembled WGS sequence"/>
</dbReference>
<dbReference type="InterPro" id="IPR007645">
    <property type="entry name" value="RNA_pol_Rpb2_3"/>
</dbReference>
<dbReference type="Pfam" id="PF04563">
    <property type="entry name" value="RNA_pol_Rpb2_1"/>
    <property type="match status" value="1"/>
</dbReference>
<reference evidence="21" key="2">
    <citation type="submission" date="2015-11" db="EMBL/GenBank/DDBJ databases">
        <authorList>
            <person name="Zhang Y."/>
            <person name="Guo Z."/>
        </authorList>
    </citation>
    <scope>NUCLEOTIDE SEQUENCE</scope>
</reference>
<keyword evidence="4 12" id="KW-0808">Transferase</keyword>
<keyword evidence="7" id="KW-0862">Zinc</keyword>
<keyword evidence="8 12" id="KW-0804">Transcription</keyword>
<dbReference type="FunFam" id="2.40.270.10:FF:000006">
    <property type="entry name" value="DNA-directed RNA polymerase subunit beta"/>
    <property type="match status" value="1"/>
</dbReference>
<protein>
    <recommendedName>
        <fullName evidence="12">DNA-directed RNA polymerase subunit beta</fullName>
        <ecNumber evidence="12">2.7.7.6</ecNumber>
    </recommendedName>
</protein>
<keyword evidence="3 12" id="KW-0240">DNA-directed RNA polymerase</keyword>
<dbReference type="GO" id="GO:0005634">
    <property type="term" value="C:nucleus"/>
    <property type="evidence" value="ECO:0007669"/>
    <property type="project" value="UniProtKB-SubCell"/>
</dbReference>
<dbReference type="SUPFAM" id="SSF64484">
    <property type="entry name" value="beta and beta-prime subunits of DNA dependent RNA-polymerase"/>
    <property type="match status" value="1"/>
</dbReference>
<dbReference type="InterPro" id="IPR014724">
    <property type="entry name" value="RNA_pol_RPB2_OB-fold"/>
</dbReference>
<evidence type="ECO:0000256" key="9">
    <source>
        <dbReference type="ARBA" id="ARBA00023242"/>
    </source>
</evidence>
<keyword evidence="9" id="KW-0539">Nucleus</keyword>
<accession>A0A068Y5Z7</accession>
<organism evidence="21 22">
    <name type="scientific">Echinococcus multilocularis</name>
    <name type="common">Fox tapeworm</name>
    <dbReference type="NCBI Taxonomy" id="6211"/>
    <lineage>
        <taxon>Eukaryota</taxon>
        <taxon>Metazoa</taxon>
        <taxon>Spiralia</taxon>
        <taxon>Lophotrochozoa</taxon>
        <taxon>Platyhelminthes</taxon>
        <taxon>Cestoda</taxon>
        <taxon>Eucestoda</taxon>
        <taxon>Cyclophyllidea</taxon>
        <taxon>Taeniidae</taxon>
        <taxon>Echinococcus</taxon>
    </lineage>
</organism>
<dbReference type="InterPro" id="IPR007642">
    <property type="entry name" value="RNA_pol_Rpb2_2"/>
</dbReference>